<gene>
    <name evidence="2" type="ORF">SCHPADRAFT_879996</name>
</gene>
<feature type="compositionally biased region" description="Basic and acidic residues" evidence="1">
    <location>
        <begin position="145"/>
        <end position="189"/>
    </location>
</feature>
<dbReference type="InParanoid" id="A0A0H2RVW4"/>
<evidence type="ECO:0000313" key="2">
    <source>
        <dbReference type="EMBL" id="KLO08926.1"/>
    </source>
</evidence>
<dbReference type="AlphaFoldDB" id="A0A0H2RVW4"/>
<proteinExistence type="predicted"/>
<dbReference type="InterPro" id="IPR050754">
    <property type="entry name" value="FKBP4/5/8-like"/>
</dbReference>
<dbReference type="InterPro" id="IPR011990">
    <property type="entry name" value="TPR-like_helical_dom_sf"/>
</dbReference>
<dbReference type="Gene3D" id="1.25.40.10">
    <property type="entry name" value="Tetratricopeptide repeat domain"/>
    <property type="match status" value="1"/>
</dbReference>
<dbReference type="OrthoDB" id="433738at2759"/>
<organism evidence="2 3">
    <name type="scientific">Schizopora paradoxa</name>
    <dbReference type="NCBI Taxonomy" id="27342"/>
    <lineage>
        <taxon>Eukaryota</taxon>
        <taxon>Fungi</taxon>
        <taxon>Dikarya</taxon>
        <taxon>Basidiomycota</taxon>
        <taxon>Agaricomycotina</taxon>
        <taxon>Agaricomycetes</taxon>
        <taxon>Hymenochaetales</taxon>
        <taxon>Schizoporaceae</taxon>
        <taxon>Schizopora</taxon>
    </lineage>
</organism>
<reference evidence="2 3" key="1">
    <citation type="submission" date="2015-04" db="EMBL/GenBank/DDBJ databases">
        <title>Complete genome sequence of Schizopora paradoxa KUC8140, a cosmopolitan wood degrader in East Asia.</title>
        <authorList>
            <consortium name="DOE Joint Genome Institute"/>
            <person name="Min B."/>
            <person name="Park H."/>
            <person name="Jang Y."/>
            <person name="Kim J.-J."/>
            <person name="Kim K.H."/>
            <person name="Pangilinan J."/>
            <person name="Lipzen A."/>
            <person name="Riley R."/>
            <person name="Grigoriev I.V."/>
            <person name="Spatafora J.W."/>
            <person name="Choi I.-G."/>
        </authorList>
    </citation>
    <scope>NUCLEOTIDE SEQUENCE [LARGE SCALE GENOMIC DNA]</scope>
    <source>
        <strain evidence="2 3">KUC8140</strain>
    </source>
</reference>
<dbReference type="STRING" id="27342.A0A0H2RVW4"/>
<dbReference type="PANTHER" id="PTHR46512">
    <property type="entry name" value="PEPTIDYLPROLYL ISOMERASE"/>
    <property type="match status" value="1"/>
</dbReference>
<evidence type="ECO:0000313" key="3">
    <source>
        <dbReference type="Proteomes" id="UP000053477"/>
    </source>
</evidence>
<keyword evidence="3" id="KW-1185">Reference proteome</keyword>
<dbReference type="EMBL" id="KQ086072">
    <property type="protein sequence ID" value="KLO08926.1"/>
    <property type="molecule type" value="Genomic_DNA"/>
</dbReference>
<protein>
    <submittedName>
        <fullName evidence="2">TPR-like protein</fullName>
    </submittedName>
</protein>
<evidence type="ECO:0000256" key="1">
    <source>
        <dbReference type="SAM" id="MobiDB-lite"/>
    </source>
</evidence>
<dbReference type="SUPFAM" id="SSF48452">
    <property type="entry name" value="TPR-like"/>
    <property type="match status" value="1"/>
</dbReference>
<feature type="region of interest" description="Disordered" evidence="1">
    <location>
        <begin position="145"/>
        <end position="206"/>
    </location>
</feature>
<accession>A0A0H2RVW4</accession>
<sequence length="206" mass="23090">MIQGKQHKSSADQAFKEGKYKNALSSYHFALTYLKGLNRNSPATANTTEGQEKPKNEVEVEIAKIYSNQSACHFKLANWKRVVECADDAIRLDKDNTKAKFRKAIANAEMGYTENAISQLETLLKEDPASSPSINTELAKIRVKDKERQKAADKKLKGFLSKDKPLFPDEDKPKESKPSEKKEAVKETSYRPASPAPEATIEEVKD</sequence>
<name>A0A0H2RVW4_9AGAM</name>
<dbReference type="Proteomes" id="UP000053477">
    <property type="component" value="Unassembled WGS sequence"/>
</dbReference>